<dbReference type="PANTHER" id="PTHR37096:SF1">
    <property type="entry name" value="AAA+ ATPASE DOMAIN-CONTAINING PROTEIN"/>
    <property type="match status" value="1"/>
</dbReference>
<sequence>MKFSAVVALILSCGGRLVSAFHFGQVHVGRAPICTSRLRQVAANTQDGDTVISDVVSYYDRRLERVELETLLAGQPSCITLLLGPRDSGKTQLIRKFARDRLLDGTCYIDCRGFRASNPADFTRALIKQGLPASIAGLPDLSGHWAAVKVGLGGQQLSIVQAVEQYTKKGQPVDVQYAIDMYSELLGAWSEAGAGPHLPRPVIVLDEANELMNWSVEHAADLHALMQYLKKITKQDRAAHVVLVTCEYCIQDWLTKAVGDTAWSANVVGDFVEADAKEFLIKHSGLPADAVVSDTDWAKIYEVCGGNAGALVRTVAPYKSPSNNRDWASVLEAVTSPTLEAVEDAAKGGDGWSARQYADAALLLLDHKHNAVQQAQMEALIGRQALLALIRANALCLRPHSKWARDISEEAFERGIGVNKARLVTAPSTVALHCMSMLRQTLQQPTRATSQQPTRATSQIHTRHVYKYIHYNTSEVRVFIQILASHHKICFMAVRAVVDA</sequence>
<feature type="domain" description="ATPase" evidence="2">
    <location>
        <begin position="59"/>
        <end position="312"/>
    </location>
</feature>
<feature type="chain" id="PRO_5032820317" description="ATPase domain-containing protein" evidence="1">
    <location>
        <begin position="21"/>
        <end position="500"/>
    </location>
</feature>
<gene>
    <name evidence="3" type="ORF">JKP88DRAFT_313548</name>
</gene>
<keyword evidence="1" id="KW-0732">Signal</keyword>
<feature type="signal peptide" evidence="1">
    <location>
        <begin position="1"/>
        <end position="20"/>
    </location>
</feature>
<dbReference type="AlphaFoldDB" id="A0A835Z4M8"/>
<evidence type="ECO:0000313" key="3">
    <source>
        <dbReference type="EMBL" id="KAG5184955.1"/>
    </source>
</evidence>
<dbReference type="GO" id="GO:0005524">
    <property type="term" value="F:ATP binding"/>
    <property type="evidence" value="ECO:0007669"/>
    <property type="project" value="InterPro"/>
</dbReference>
<name>A0A835Z4M8_9STRA</name>
<dbReference type="EMBL" id="JAFCMP010000146">
    <property type="protein sequence ID" value="KAG5184955.1"/>
    <property type="molecule type" value="Genomic_DNA"/>
</dbReference>
<comment type="caution">
    <text evidence="3">The sequence shown here is derived from an EMBL/GenBank/DDBJ whole genome shotgun (WGS) entry which is preliminary data.</text>
</comment>
<dbReference type="InterPro" id="IPR011579">
    <property type="entry name" value="ATPase_dom"/>
</dbReference>
<dbReference type="InterPro" id="IPR027417">
    <property type="entry name" value="P-loop_NTPase"/>
</dbReference>
<keyword evidence="4" id="KW-1185">Reference proteome</keyword>
<proteinExistence type="predicted"/>
<dbReference type="Gene3D" id="3.40.50.300">
    <property type="entry name" value="P-loop containing nucleotide triphosphate hydrolases"/>
    <property type="match status" value="1"/>
</dbReference>
<protein>
    <recommendedName>
        <fullName evidence="2">ATPase domain-containing protein</fullName>
    </recommendedName>
</protein>
<reference evidence="3" key="1">
    <citation type="submission" date="2021-02" db="EMBL/GenBank/DDBJ databases">
        <title>First Annotated Genome of the Yellow-green Alga Tribonema minus.</title>
        <authorList>
            <person name="Mahan K.M."/>
        </authorList>
    </citation>
    <scope>NUCLEOTIDE SEQUENCE</scope>
    <source>
        <strain evidence="3">UTEX B ZZ1240</strain>
    </source>
</reference>
<dbReference type="InterPro" id="IPR051667">
    <property type="entry name" value="Archaeal_ATPase_domain"/>
</dbReference>
<accession>A0A835Z4M8</accession>
<evidence type="ECO:0000313" key="4">
    <source>
        <dbReference type="Proteomes" id="UP000664859"/>
    </source>
</evidence>
<evidence type="ECO:0000256" key="1">
    <source>
        <dbReference type="SAM" id="SignalP"/>
    </source>
</evidence>
<dbReference type="SUPFAM" id="SSF52540">
    <property type="entry name" value="P-loop containing nucleoside triphosphate hydrolases"/>
    <property type="match status" value="1"/>
</dbReference>
<dbReference type="PANTHER" id="PTHR37096">
    <property type="entry name" value="YALI0E33429P"/>
    <property type="match status" value="1"/>
</dbReference>
<evidence type="ECO:0000259" key="2">
    <source>
        <dbReference type="Pfam" id="PF01637"/>
    </source>
</evidence>
<dbReference type="Proteomes" id="UP000664859">
    <property type="component" value="Unassembled WGS sequence"/>
</dbReference>
<dbReference type="Pfam" id="PF01637">
    <property type="entry name" value="ATPase_2"/>
    <property type="match status" value="1"/>
</dbReference>
<dbReference type="OrthoDB" id="2150628at2759"/>
<organism evidence="3 4">
    <name type="scientific">Tribonema minus</name>
    <dbReference type="NCBI Taxonomy" id="303371"/>
    <lineage>
        <taxon>Eukaryota</taxon>
        <taxon>Sar</taxon>
        <taxon>Stramenopiles</taxon>
        <taxon>Ochrophyta</taxon>
        <taxon>PX clade</taxon>
        <taxon>Xanthophyceae</taxon>
        <taxon>Tribonematales</taxon>
        <taxon>Tribonemataceae</taxon>
        <taxon>Tribonema</taxon>
    </lineage>
</organism>